<dbReference type="Proteomes" id="UP000031014">
    <property type="component" value="Unassembled WGS sequence"/>
</dbReference>
<proteinExistence type="inferred from homology"/>
<keyword evidence="4" id="KW-1185">Reference proteome</keyword>
<dbReference type="SUPFAM" id="SSF51735">
    <property type="entry name" value="NAD(P)-binding Rossmann-fold domains"/>
    <property type="match status" value="1"/>
</dbReference>
<dbReference type="FunFam" id="3.40.50.720:FF:000173">
    <property type="entry name" value="3-oxoacyl-[acyl-carrier protein] reductase"/>
    <property type="match status" value="1"/>
</dbReference>
<protein>
    <submittedName>
        <fullName evidence="3">3-oxoacyl-[acyl-carrier protein] reductase</fullName>
        <ecNumber evidence="3">1.1.1.100</ecNumber>
    </submittedName>
</protein>
<sequence>MKKFALVTGASGAIGKAISMKLASEGYSLYLHFNQNEKGVEELVDQIEHLGGEYIPIKANLASKSGYLELAANIFSLDAIVHNAGNALYGLVEDLEENDLEELIQIHVVSPLMLTKKLIPKLRAKGSGSIVTVSSIWGQTGASYEVAYSTVKGAQIAFAKALSKELASSKIRVNAVAPGAIQTPMVEGFTNEEIKGITEDIPSGRLGSAEEVASSVEFLLSEKSSYITGQVLAVNGGWLT</sequence>
<evidence type="ECO:0000256" key="1">
    <source>
        <dbReference type="ARBA" id="ARBA00006484"/>
    </source>
</evidence>
<comment type="caution">
    <text evidence="3">The sequence shown here is derived from an EMBL/GenBank/DDBJ whole genome shotgun (WGS) entry which is preliminary data.</text>
</comment>
<dbReference type="InterPro" id="IPR050259">
    <property type="entry name" value="SDR"/>
</dbReference>
<evidence type="ECO:0000313" key="4">
    <source>
        <dbReference type="Proteomes" id="UP000031014"/>
    </source>
</evidence>
<dbReference type="GO" id="GO:0004316">
    <property type="term" value="F:3-oxoacyl-[acyl-carrier-protein] reductase (NADPH) activity"/>
    <property type="evidence" value="ECO:0007669"/>
    <property type="project" value="UniProtKB-EC"/>
</dbReference>
<name>A0A0A8X6V5_MESS1</name>
<dbReference type="STRING" id="1321606.SAMD00020551_3140"/>
<dbReference type="PANTHER" id="PTHR42879:SF2">
    <property type="entry name" value="3-OXOACYL-[ACYL-CARRIER-PROTEIN] REDUCTASE FABG"/>
    <property type="match status" value="1"/>
</dbReference>
<dbReference type="PRINTS" id="PR00080">
    <property type="entry name" value="SDRFAMILY"/>
</dbReference>
<dbReference type="CDD" id="cd05233">
    <property type="entry name" value="SDR_c"/>
    <property type="match status" value="1"/>
</dbReference>
<dbReference type="EMBL" id="BASE01000071">
    <property type="protein sequence ID" value="GAM14984.1"/>
    <property type="molecule type" value="Genomic_DNA"/>
</dbReference>
<gene>
    <name evidence="3" type="ORF">SAMD00020551_3140</name>
</gene>
<accession>A0A0A8X6V5</accession>
<dbReference type="InterPro" id="IPR036291">
    <property type="entry name" value="NAD(P)-bd_dom_sf"/>
</dbReference>
<dbReference type="PANTHER" id="PTHR42879">
    <property type="entry name" value="3-OXOACYL-(ACYL-CARRIER-PROTEIN) REDUCTASE"/>
    <property type="match status" value="1"/>
</dbReference>
<dbReference type="OrthoDB" id="9803333at2"/>
<dbReference type="Gene3D" id="3.40.50.720">
    <property type="entry name" value="NAD(P)-binding Rossmann-like Domain"/>
    <property type="match status" value="1"/>
</dbReference>
<dbReference type="AlphaFoldDB" id="A0A0A8X6V5"/>
<dbReference type="RefSeq" id="WP_041966669.1">
    <property type="nucleotide sequence ID" value="NZ_BASE01000071.1"/>
</dbReference>
<keyword evidence="2 3" id="KW-0560">Oxidoreductase</keyword>
<evidence type="ECO:0000313" key="3">
    <source>
        <dbReference type="EMBL" id="GAM14984.1"/>
    </source>
</evidence>
<dbReference type="Pfam" id="PF13561">
    <property type="entry name" value="adh_short_C2"/>
    <property type="match status" value="1"/>
</dbReference>
<evidence type="ECO:0000256" key="2">
    <source>
        <dbReference type="ARBA" id="ARBA00023002"/>
    </source>
</evidence>
<dbReference type="EC" id="1.1.1.100" evidence="3"/>
<dbReference type="InterPro" id="IPR002347">
    <property type="entry name" value="SDR_fam"/>
</dbReference>
<comment type="similarity">
    <text evidence="1">Belongs to the short-chain dehydrogenases/reductases (SDR) family.</text>
</comment>
<reference evidence="3 4" key="1">
    <citation type="submission" date="2013-06" db="EMBL/GenBank/DDBJ databases">
        <title>Whole genome shotgun sequence of Bacillus selenatarsenatis SF-1.</title>
        <authorList>
            <person name="Kuroda M."/>
            <person name="Sei K."/>
            <person name="Yamashita M."/>
            <person name="Ike M."/>
        </authorList>
    </citation>
    <scope>NUCLEOTIDE SEQUENCE [LARGE SCALE GENOMIC DNA]</scope>
    <source>
        <strain evidence="3 4">SF-1</strain>
    </source>
</reference>
<dbReference type="NCBIfam" id="NF047420">
    <property type="entry name" value="EF_P_mod_YmfI"/>
    <property type="match status" value="1"/>
</dbReference>
<dbReference type="PRINTS" id="PR00081">
    <property type="entry name" value="GDHRDH"/>
</dbReference>
<organism evidence="3 4">
    <name type="scientific">Mesobacillus selenatarsenatis (strain DSM 18680 / JCM 14380 / FERM P-15431 / SF-1)</name>
    <dbReference type="NCBI Taxonomy" id="1321606"/>
    <lineage>
        <taxon>Bacteria</taxon>
        <taxon>Bacillati</taxon>
        <taxon>Bacillota</taxon>
        <taxon>Bacilli</taxon>
        <taxon>Bacillales</taxon>
        <taxon>Bacillaceae</taxon>
        <taxon>Mesobacillus</taxon>
    </lineage>
</organism>